<evidence type="ECO:0000259" key="2">
    <source>
        <dbReference type="SMART" id="SM00256"/>
    </source>
</evidence>
<reference evidence="3" key="1">
    <citation type="journal article" date="2018" name="Nat. Plants">
        <title>Whole-genome landscape of Medicago truncatula symbiotic genes.</title>
        <authorList>
            <person name="Pecrix Y."/>
            <person name="Gamas P."/>
            <person name="Carrere S."/>
        </authorList>
    </citation>
    <scope>NUCLEOTIDE SEQUENCE</scope>
    <source>
        <tissue evidence="3">Leaves</tissue>
    </source>
</reference>
<feature type="region of interest" description="Disordered" evidence="1">
    <location>
        <begin position="1"/>
        <end position="30"/>
    </location>
</feature>
<dbReference type="PANTHER" id="PTHR31672:SF13">
    <property type="entry name" value="F-BOX PROTEIN CPR30-LIKE"/>
    <property type="match status" value="1"/>
</dbReference>
<dbReference type="AlphaFoldDB" id="A0A396HMV0"/>
<dbReference type="InterPro" id="IPR036047">
    <property type="entry name" value="F-box-like_dom_sf"/>
</dbReference>
<sequence>MKRTRESIASSMKRTRESIASSTTRHRSKPAKELGSFADLSSLIITNILLQLPIKDVSICKCVCKTWNALISEPYFATLYSQHASLGFLLRTRNLRLVSRTLHLLEYQPKKFRRAFDIDVVNFNPKFKLPLRNANDTYQPTPYKPEDDKFSVVNSCNGLLCLSEPYTVNHLVVCNPIIGEFIRLPEAIGIANTRKPICAALGFQPKTNEYKVIRMWKRCDGWCYKSDVMVVEMHTLGTATWRNVEVDPMFSFTRLGSPTCVNGALHWINYDDKNKTRSILCFNFESEKFQSFPSPPHPHHKRLSITMVELKGFLYICESTVNSCVVWLMKKYGIGESWTRVFCSDNFNGIPLCFGLCRPVKHFENGGGALLIQNSYSCDSFIYYEPETRVFKVYSVDGAVSPWFELFPHSPGLISLKDVVKGGNIEVQNVYSRCAKVRVPEENESLSKIRRI</sequence>
<dbReference type="SMART" id="SM00256">
    <property type="entry name" value="FBOX"/>
    <property type="match status" value="1"/>
</dbReference>
<dbReference type="EMBL" id="PSQE01000005">
    <property type="protein sequence ID" value="RHN54700.1"/>
    <property type="molecule type" value="Genomic_DNA"/>
</dbReference>
<comment type="caution">
    <text evidence="3">The sequence shown here is derived from an EMBL/GenBank/DDBJ whole genome shotgun (WGS) entry which is preliminary data.</text>
</comment>
<gene>
    <name evidence="3" type="ORF">MtrunA17_Chr5g0409701</name>
</gene>
<dbReference type="InterPro" id="IPR001810">
    <property type="entry name" value="F-box_dom"/>
</dbReference>
<dbReference type="NCBIfam" id="TIGR01640">
    <property type="entry name" value="F_box_assoc_1"/>
    <property type="match status" value="1"/>
</dbReference>
<feature type="domain" description="F-box" evidence="2">
    <location>
        <begin position="40"/>
        <end position="79"/>
    </location>
</feature>
<dbReference type="InterPro" id="IPR050796">
    <property type="entry name" value="SCF_F-box_component"/>
</dbReference>
<dbReference type="Pfam" id="PF00646">
    <property type="entry name" value="F-box"/>
    <property type="match status" value="1"/>
</dbReference>
<dbReference type="Pfam" id="PF07734">
    <property type="entry name" value="FBA_1"/>
    <property type="match status" value="1"/>
</dbReference>
<feature type="compositionally biased region" description="Polar residues" evidence="1">
    <location>
        <begin position="7"/>
        <end position="23"/>
    </location>
</feature>
<dbReference type="InterPro" id="IPR017451">
    <property type="entry name" value="F-box-assoc_interact_dom"/>
</dbReference>
<dbReference type="InterPro" id="IPR011043">
    <property type="entry name" value="Gal_Oxase/kelch_b-propeller"/>
</dbReference>
<dbReference type="Proteomes" id="UP000265566">
    <property type="component" value="Chromosome 5"/>
</dbReference>
<dbReference type="OrthoDB" id="610337at2759"/>
<evidence type="ECO:0000256" key="1">
    <source>
        <dbReference type="SAM" id="MobiDB-lite"/>
    </source>
</evidence>
<accession>A0A396HMV0</accession>
<dbReference type="SUPFAM" id="SSF50965">
    <property type="entry name" value="Galactose oxidase, central domain"/>
    <property type="match status" value="1"/>
</dbReference>
<organism evidence="3">
    <name type="scientific">Medicago truncatula</name>
    <name type="common">Barrel medic</name>
    <name type="synonym">Medicago tribuloides</name>
    <dbReference type="NCBI Taxonomy" id="3880"/>
    <lineage>
        <taxon>Eukaryota</taxon>
        <taxon>Viridiplantae</taxon>
        <taxon>Streptophyta</taxon>
        <taxon>Embryophyta</taxon>
        <taxon>Tracheophyta</taxon>
        <taxon>Spermatophyta</taxon>
        <taxon>Magnoliopsida</taxon>
        <taxon>eudicotyledons</taxon>
        <taxon>Gunneridae</taxon>
        <taxon>Pentapetalae</taxon>
        <taxon>rosids</taxon>
        <taxon>fabids</taxon>
        <taxon>Fabales</taxon>
        <taxon>Fabaceae</taxon>
        <taxon>Papilionoideae</taxon>
        <taxon>50 kb inversion clade</taxon>
        <taxon>NPAAA clade</taxon>
        <taxon>Hologalegina</taxon>
        <taxon>IRL clade</taxon>
        <taxon>Trifolieae</taxon>
        <taxon>Medicago</taxon>
    </lineage>
</organism>
<evidence type="ECO:0000313" key="3">
    <source>
        <dbReference type="EMBL" id="RHN54700.1"/>
    </source>
</evidence>
<dbReference type="Gramene" id="rna29774">
    <property type="protein sequence ID" value="RHN54700.1"/>
    <property type="gene ID" value="gene29774"/>
</dbReference>
<protein>
    <submittedName>
        <fullName evidence="3">Putative F-box domain, galactose oxidase/kelch, beta-propeller, kelch-type beta propeller</fullName>
    </submittedName>
</protein>
<dbReference type="Gene3D" id="1.20.1280.50">
    <property type="match status" value="1"/>
</dbReference>
<dbReference type="SUPFAM" id="SSF81383">
    <property type="entry name" value="F-box domain"/>
    <property type="match status" value="1"/>
</dbReference>
<name>A0A396HMV0_MEDTR</name>
<proteinExistence type="predicted"/>
<dbReference type="InterPro" id="IPR006527">
    <property type="entry name" value="F-box-assoc_dom_typ1"/>
</dbReference>
<dbReference type="PANTHER" id="PTHR31672">
    <property type="entry name" value="BNACNNG10540D PROTEIN"/>
    <property type="match status" value="1"/>
</dbReference>